<evidence type="ECO:0000313" key="1">
    <source>
        <dbReference type="EMBL" id="KNC72512.1"/>
    </source>
</evidence>
<dbReference type="Gene3D" id="3.40.50.1580">
    <property type="entry name" value="Nucleoside phosphorylase domain"/>
    <property type="match status" value="1"/>
</dbReference>
<feature type="non-terminal residue" evidence="1">
    <location>
        <position position="50"/>
    </location>
</feature>
<sequence>MGGSCNRMRKFAAQIQESAGIKIPTGTALCDLSTTDRYSMYKVGNVLSIS</sequence>
<dbReference type="OrthoDB" id="204058at2759"/>
<accession>A0A0L0F702</accession>
<gene>
    <name evidence="1" type="ORF">SARC_14932</name>
</gene>
<dbReference type="GO" id="GO:0003824">
    <property type="term" value="F:catalytic activity"/>
    <property type="evidence" value="ECO:0007669"/>
    <property type="project" value="InterPro"/>
</dbReference>
<dbReference type="AlphaFoldDB" id="A0A0L0F702"/>
<dbReference type="EMBL" id="KQ246916">
    <property type="protein sequence ID" value="KNC72512.1"/>
    <property type="molecule type" value="Genomic_DNA"/>
</dbReference>
<proteinExistence type="predicted"/>
<dbReference type="STRING" id="667725.A0A0L0F702"/>
<dbReference type="InterPro" id="IPR035994">
    <property type="entry name" value="Nucleoside_phosphorylase_sf"/>
</dbReference>
<name>A0A0L0F702_9EUKA</name>
<organism evidence="1 2">
    <name type="scientific">Sphaeroforma arctica JP610</name>
    <dbReference type="NCBI Taxonomy" id="667725"/>
    <lineage>
        <taxon>Eukaryota</taxon>
        <taxon>Ichthyosporea</taxon>
        <taxon>Ichthyophonida</taxon>
        <taxon>Sphaeroforma</taxon>
    </lineage>
</organism>
<reference evidence="1 2" key="1">
    <citation type="submission" date="2011-02" db="EMBL/GenBank/DDBJ databases">
        <title>The Genome Sequence of Sphaeroforma arctica JP610.</title>
        <authorList>
            <consortium name="The Broad Institute Genome Sequencing Platform"/>
            <person name="Russ C."/>
            <person name="Cuomo C."/>
            <person name="Young S.K."/>
            <person name="Zeng Q."/>
            <person name="Gargeya S."/>
            <person name="Alvarado L."/>
            <person name="Berlin A."/>
            <person name="Chapman S.B."/>
            <person name="Chen Z."/>
            <person name="Freedman E."/>
            <person name="Gellesch M."/>
            <person name="Goldberg J."/>
            <person name="Griggs A."/>
            <person name="Gujja S."/>
            <person name="Heilman E."/>
            <person name="Heiman D."/>
            <person name="Howarth C."/>
            <person name="Mehta T."/>
            <person name="Neiman D."/>
            <person name="Pearson M."/>
            <person name="Roberts A."/>
            <person name="Saif S."/>
            <person name="Shea T."/>
            <person name="Shenoy N."/>
            <person name="Sisk P."/>
            <person name="Stolte C."/>
            <person name="Sykes S."/>
            <person name="White J."/>
            <person name="Yandava C."/>
            <person name="Burger G."/>
            <person name="Gray M.W."/>
            <person name="Holland P.W.H."/>
            <person name="King N."/>
            <person name="Lang F.B.F."/>
            <person name="Roger A.J."/>
            <person name="Ruiz-Trillo I."/>
            <person name="Haas B."/>
            <person name="Nusbaum C."/>
            <person name="Birren B."/>
        </authorList>
    </citation>
    <scope>NUCLEOTIDE SEQUENCE [LARGE SCALE GENOMIC DNA]</scope>
    <source>
        <strain evidence="1 2">JP610</strain>
    </source>
</reference>
<protein>
    <submittedName>
        <fullName evidence="1">Uncharacterized protein</fullName>
    </submittedName>
</protein>
<dbReference type="RefSeq" id="XP_014146414.1">
    <property type="nucleotide sequence ID" value="XM_014290939.1"/>
</dbReference>
<evidence type="ECO:0000313" key="2">
    <source>
        <dbReference type="Proteomes" id="UP000054560"/>
    </source>
</evidence>
<dbReference type="Proteomes" id="UP000054560">
    <property type="component" value="Unassembled WGS sequence"/>
</dbReference>
<keyword evidence="2" id="KW-1185">Reference proteome</keyword>
<dbReference type="GO" id="GO:0009116">
    <property type="term" value="P:nucleoside metabolic process"/>
    <property type="evidence" value="ECO:0007669"/>
    <property type="project" value="InterPro"/>
</dbReference>
<dbReference type="GeneID" id="25915436"/>